<feature type="domain" description="Transposase IS801/IS1294" evidence="1">
    <location>
        <begin position="3"/>
        <end position="24"/>
    </location>
</feature>
<dbReference type="Proteomes" id="UP001139646">
    <property type="component" value="Unassembled WGS sequence"/>
</dbReference>
<dbReference type="InterPro" id="IPR007069">
    <property type="entry name" value="Transposase_32"/>
</dbReference>
<dbReference type="Pfam" id="PF04986">
    <property type="entry name" value="Y2_Tnp"/>
    <property type="match status" value="1"/>
</dbReference>
<name>A0ABS9X0S5_9GAMM</name>
<gene>
    <name evidence="2" type="ORF">L3081_10935</name>
</gene>
<accession>A0ABS9X0S5</accession>
<sequence>MLILQHVLPTGLKRVRDYGLLSSGAKKLRLLIQLLLIPNHNWLTPNNELITHASRICPCCQHKMHCIGITRTR</sequence>
<protein>
    <recommendedName>
        <fullName evidence="1">Transposase IS801/IS1294 domain-containing protein</fullName>
    </recommendedName>
</protein>
<keyword evidence="3" id="KW-1185">Reference proteome</keyword>
<evidence type="ECO:0000313" key="2">
    <source>
        <dbReference type="EMBL" id="MCI2283819.1"/>
    </source>
</evidence>
<organism evidence="2 3">
    <name type="scientific">Colwellia maritima</name>
    <dbReference type="NCBI Taxonomy" id="2912588"/>
    <lineage>
        <taxon>Bacteria</taxon>
        <taxon>Pseudomonadati</taxon>
        <taxon>Pseudomonadota</taxon>
        <taxon>Gammaproteobacteria</taxon>
        <taxon>Alteromonadales</taxon>
        <taxon>Colwelliaceae</taxon>
        <taxon>Colwellia</taxon>
    </lineage>
</organism>
<dbReference type="EMBL" id="JAKKSL010000002">
    <property type="protein sequence ID" value="MCI2283819.1"/>
    <property type="molecule type" value="Genomic_DNA"/>
</dbReference>
<evidence type="ECO:0000313" key="3">
    <source>
        <dbReference type="Proteomes" id="UP001139646"/>
    </source>
</evidence>
<comment type="caution">
    <text evidence="2">The sequence shown here is derived from an EMBL/GenBank/DDBJ whole genome shotgun (WGS) entry which is preliminary data.</text>
</comment>
<evidence type="ECO:0000259" key="1">
    <source>
        <dbReference type="Pfam" id="PF04986"/>
    </source>
</evidence>
<reference evidence="2" key="1">
    <citation type="submission" date="2022-01" db="EMBL/GenBank/DDBJ databases">
        <title>Colwellia maritima, isolated from seawater.</title>
        <authorList>
            <person name="Kristyanto S."/>
            <person name="Jung J."/>
            <person name="Jeon C.O."/>
        </authorList>
    </citation>
    <scope>NUCLEOTIDE SEQUENCE</scope>
    <source>
        <strain evidence="2">MSW7</strain>
    </source>
</reference>
<proteinExistence type="predicted"/>